<sequence length="445" mass="49691">MALYSGVSLNIPDTSKPRVVIIGGGFGGLYAAHKIDTKKFQVVLFDKRNYHTFQPLLYQVATAGLQGDAIAGPLRTTLKRKKDFHFRLLRVLSIDPERNVVATSIGHLKYDYLIVANGCRSNFYGNKLMETYAFPMKSIPDALNLRSQLMQTFESASMINDPDRLQKLLSIVIVGGGPTGVETAGALAELRKHVLPKDYPGIDFSKMQIYLVQSGDNLLAGMSQKAMSTAFKNLDNMGINIILNAKVTNYDGAVAELSNGQKIDTFTLIWSAGVMGDVIEGLKPEWVERNKLLVDGHCKVIGSNNIYAIGDISCQKSEKYPQGLPGVAQPAMQMGKYVAKNLWKTHTGVKVNAFRYFDKGSLATIGRGKAVCQLPNNKTFTGWIAWAVWAFIHIAFLINFKNRIKVFFSWMWDYFSYDSGNRLIIRPYIRANDEVAKRIVEENEY</sequence>
<dbReference type="Gene3D" id="3.50.50.100">
    <property type="match status" value="1"/>
</dbReference>
<dbReference type="PANTHER" id="PTHR43706:SF47">
    <property type="entry name" value="EXTERNAL NADH-UBIQUINONE OXIDOREDUCTASE 1, MITOCHONDRIAL-RELATED"/>
    <property type="match status" value="1"/>
</dbReference>
<evidence type="ECO:0000256" key="4">
    <source>
        <dbReference type="ARBA" id="ARBA00022827"/>
    </source>
</evidence>
<comment type="caution">
    <text evidence="12">The sequence shown here is derived from an EMBL/GenBank/DDBJ whole genome shotgun (WGS) entry which is preliminary data.</text>
</comment>
<evidence type="ECO:0000256" key="8">
    <source>
        <dbReference type="ARBA" id="ARBA00047599"/>
    </source>
</evidence>
<dbReference type="AlphaFoldDB" id="A0A2W5F7E0"/>
<evidence type="ECO:0000313" key="12">
    <source>
        <dbReference type="EMBL" id="PZP51971.1"/>
    </source>
</evidence>
<accession>A0A2W5F7E0</accession>
<evidence type="ECO:0000256" key="5">
    <source>
        <dbReference type="ARBA" id="ARBA00022946"/>
    </source>
</evidence>
<dbReference type="GO" id="GO:0050136">
    <property type="term" value="F:NADH dehydrogenase (quinone) (non-electrogenic) activity"/>
    <property type="evidence" value="ECO:0007669"/>
    <property type="project" value="UniProtKB-EC"/>
</dbReference>
<dbReference type="Proteomes" id="UP000249645">
    <property type="component" value="Unassembled WGS sequence"/>
</dbReference>
<reference evidence="12 13" key="1">
    <citation type="submission" date="2017-11" db="EMBL/GenBank/DDBJ databases">
        <title>Infants hospitalized years apart are colonized by the same room-sourced microbial strains.</title>
        <authorList>
            <person name="Brooks B."/>
            <person name="Olm M.R."/>
            <person name="Firek B.A."/>
            <person name="Baker R."/>
            <person name="Thomas B.C."/>
            <person name="Morowitz M.J."/>
            <person name="Banfield J.F."/>
        </authorList>
    </citation>
    <scope>NUCLEOTIDE SEQUENCE [LARGE SCALE GENOMIC DNA]</scope>
    <source>
        <strain evidence="12">S2_009_000_R2_76</strain>
    </source>
</reference>
<dbReference type="InterPro" id="IPR023753">
    <property type="entry name" value="FAD/NAD-binding_dom"/>
</dbReference>
<proteinExistence type="inferred from homology"/>
<comment type="catalytic activity">
    <reaction evidence="8">
        <text>a quinone + NADH + H(+) = a quinol + NAD(+)</text>
        <dbReference type="Rhea" id="RHEA:46160"/>
        <dbReference type="ChEBI" id="CHEBI:15378"/>
        <dbReference type="ChEBI" id="CHEBI:24646"/>
        <dbReference type="ChEBI" id="CHEBI:57540"/>
        <dbReference type="ChEBI" id="CHEBI:57945"/>
        <dbReference type="ChEBI" id="CHEBI:132124"/>
        <dbReference type="EC" id="1.6.5.9"/>
    </reaction>
</comment>
<keyword evidence="7" id="KW-0520">NAD</keyword>
<evidence type="ECO:0000256" key="2">
    <source>
        <dbReference type="ARBA" id="ARBA00012637"/>
    </source>
</evidence>
<evidence type="ECO:0000256" key="7">
    <source>
        <dbReference type="ARBA" id="ARBA00023027"/>
    </source>
</evidence>
<name>A0A2W5F7E0_9SPHI</name>
<evidence type="ECO:0000256" key="6">
    <source>
        <dbReference type="ARBA" id="ARBA00023002"/>
    </source>
</evidence>
<dbReference type="EC" id="1.6.5.9" evidence="2"/>
<evidence type="ECO:0000259" key="10">
    <source>
        <dbReference type="Pfam" id="PF07992"/>
    </source>
</evidence>
<dbReference type="SUPFAM" id="SSF51905">
    <property type="entry name" value="FAD/NAD(P)-binding domain"/>
    <property type="match status" value="2"/>
</dbReference>
<dbReference type="Pfam" id="PF07992">
    <property type="entry name" value="Pyr_redox_2"/>
    <property type="match status" value="1"/>
</dbReference>
<keyword evidence="9" id="KW-0812">Transmembrane</keyword>
<dbReference type="InterPro" id="IPR036188">
    <property type="entry name" value="FAD/NAD-bd_sf"/>
</dbReference>
<dbReference type="PRINTS" id="PR00368">
    <property type="entry name" value="FADPNR"/>
</dbReference>
<feature type="transmembrane region" description="Helical" evidence="9">
    <location>
        <begin position="380"/>
        <end position="400"/>
    </location>
</feature>
<comment type="similarity">
    <text evidence="1">Belongs to the NADH dehydrogenase family.</text>
</comment>
<gene>
    <name evidence="12" type="ORF">DI598_01925</name>
</gene>
<evidence type="ECO:0000313" key="13">
    <source>
        <dbReference type="Proteomes" id="UP000249645"/>
    </source>
</evidence>
<dbReference type="PANTHER" id="PTHR43706">
    <property type="entry name" value="NADH DEHYDROGENASE"/>
    <property type="match status" value="1"/>
</dbReference>
<dbReference type="InterPro" id="IPR054585">
    <property type="entry name" value="NDH2-like_C"/>
</dbReference>
<keyword evidence="5" id="KW-0809">Transit peptide</keyword>
<dbReference type="PRINTS" id="PR00411">
    <property type="entry name" value="PNDRDTASEI"/>
</dbReference>
<keyword evidence="4" id="KW-0274">FAD</keyword>
<keyword evidence="3" id="KW-0285">Flavoprotein</keyword>
<protein>
    <recommendedName>
        <fullName evidence="2">NADH:ubiquinone reductase (non-electrogenic)</fullName>
        <ecNumber evidence="2">1.6.5.9</ecNumber>
    </recommendedName>
</protein>
<evidence type="ECO:0000256" key="9">
    <source>
        <dbReference type="SAM" id="Phobius"/>
    </source>
</evidence>
<keyword evidence="6" id="KW-0560">Oxidoreductase</keyword>
<evidence type="ECO:0000259" key="11">
    <source>
        <dbReference type="Pfam" id="PF22366"/>
    </source>
</evidence>
<evidence type="ECO:0000256" key="1">
    <source>
        <dbReference type="ARBA" id="ARBA00005272"/>
    </source>
</evidence>
<evidence type="ECO:0000256" key="3">
    <source>
        <dbReference type="ARBA" id="ARBA00022630"/>
    </source>
</evidence>
<keyword evidence="9" id="KW-1133">Transmembrane helix</keyword>
<feature type="domain" description="External alternative NADH-ubiquinone oxidoreductase-like C-terminal" evidence="11">
    <location>
        <begin position="359"/>
        <end position="412"/>
    </location>
</feature>
<keyword evidence="9" id="KW-0472">Membrane</keyword>
<organism evidence="12 13">
    <name type="scientific">Pseudopedobacter saltans</name>
    <dbReference type="NCBI Taxonomy" id="151895"/>
    <lineage>
        <taxon>Bacteria</taxon>
        <taxon>Pseudomonadati</taxon>
        <taxon>Bacteroidota</taxon>
        <taxon>Sphingobacteriia</taxon>
        <taxon>Sphingobacteriales</taxon>
        <taxon>Sphingobacteriaceae</taxon>
        <taxon>Pseudopedobacter</taxon>
    </lineage>
</organism>
<dbReference type="Pfam" id="PF22366">
    <property type="entry name" value="NDH2_C"/>
    <property type="match status" value="1"/>
</dbReference>
<dbReference type="InterPro" id="IPR045024">
    <property type="entry name" value="NDH-2"/>
</dbReference>
<feature type="domain" description="FAD/NAD(P)-binding" evidence="10">
    <location>
        <begin position="18"/>
        <end position="335"/>
    </location>
</feature>
<dbReference type="EMBL" id="QFOI01000016">
    <property type="protein sequence ID" value="PZP51971.1"/>
    <property type="molecule type" value="Genomic_DNA"/>
</dbReference>